<dbReference type="PANTHER" id="PTHR28664">
    <property type="entry name" value="TIGHT JUNCTION-ASSOCIATED PROTEIN 1"/>
    <property type="match status" value="1"/>
</dbReference>
<dbReference type="GO" id="GO:0007030">
    <property type="term" value="P:Golgi organization"/>
    <property type="evidence" value="ECO:0007669"/>
    <property type="project" value="TreeGrafter"/>
</dbReference>
<feature type="region of interest" description="Disordered" evidence="5">
    <location>
        <begin position="1"/>
        <end position="23"/>
    </location>
</feature>
<dbReference type="PANTHER" id="PTHR28664:SF3">
    <property type="entry name" value="TIGHT JUNCTION-ASSOCIATED PROTEIN 1"/>
    <property type="match status" value="1"/>
</dbReference>
<sequence length="584" mass="64822">MSSAAPAKKPYRKAPPQHREIRHEVPIIRDDQDGVILAEQSQVTACRHENEELRRRLTYVTNKMEAMERELESGQDYLEMELGQNREELEKFKDKFRRLQNSYTASQRTNQDLEEKLHALVSALLSHYREEIKKAEMDRKTLDWEIVELTNKLLDAKTTINKLEELNERYRQDCNLAVQLLKCNKSHFRNHKFADLPYELQDMVNKHLHSSQESAGPGQETAHTLAPSDVVPTSVIARVLEKPESLVLNSAKSSSGSCPMAEDVFVHVDMSGAPPDACNSAGQLGKEGGDAGKQQNGGCKPQSSVESVPEEVPAFEKLSPYPTPSPPHPMYPGRKVIEFSEDKVRIPKNSPLPNCTYATRQAISLSLVQSEDESGDRHRTLPNSPASEGRRSASSCSCQQSPKAARAPGSSQSSPFSSPPQIPSAFASSASSEEDLLANWQRMFVDKAPPTSERVLMNRTAFGRDTAPELQKRFSRSMQELGRAASAYSDGEDGGGTAEPGSPSPEKHKDYVDLGLPESPAEEREMLLQGSKENNQGDTQEEGGEGRVKPAFSRPHRSPKRMGVHHLHRKDSLTQAQEQGNLLS</sequence>
<feature type="compositionally biased region" description="Pro residues" evidence="5">
    <location>
        <begin position="321"/>
        <end position="330"/>
    </location>
</feature>
<evidence type="ECO:0000259" key="6">
    <source>
        <dbReference type="Pfam" id="PF15453"/>
    </source>
</evidence>
<feature type="region of interest" description="Disordered" evidence="5">
    <location>
        <begin position="208"/>
        <end position="227"/>
    </location>
</feature>
<accession>A0A7K9DWL7</accession>
<keyword evidence="2" id="KW-0597">Phosphoprotein</keyword>
<organism evidence="7 8">
    <name type="scientific">Baryphthengus martii</name>
    <name type="common">Rufous motmot</name>
    <dbReference type="NCBI Taxonomy" id="176943"/>
    <lineage>
        <taxon>Eukaryota</taxon>
        <taxon>Metazoa</taxon>
        <taxon>Chordata</taxon>
        <taxon>Craniata</taxon>
        <taxon>Vertebrata</taxon>
        <taxon>Euteleostomi</taxon>
        <taxon>Archelosauria</taxon>
        <taxon>Archosauria</taxon>
        <taxon>Dinosauria</taxon>
        <taxon>Saurischia</taxon>
        <taxon>Theropoda</taxon>
        <taxon>Coelurosauria</taxon>
        <taxon>Aves</taxon>
        <taxon>Neognathae</taxon>
        <taxon>Neoaves</taxon>
        <taxon>Telluraves</taxon>
        <taxon>Coraciimorphae</taxon>
        <taxon>Coraciiformes</taxon>
        <taxon>Momotidae</taxon>
        <taxon>Baryphthengus</taxon>
    </lineage>
</organism>
<reference evidence="7 8" key="1">
    <citation type="submission" date="2019-09" db="EMBL/GenBank/DDBJ databases">
        <title>Bird 10,000 Genomes (B10K) Project - Family phase.</title>
        <authorList>
            <person name="Zhang G."/>
        </authorList>
    </citation>
    <scope>NUCLEOTIDE SEQUENCE [LARGE SCALE GENOMIC DNA]</scope>
    <source>
        <strain evidence="7">B10K-DU-001-21</strain>
        <tissue evidence="7">Muscle</tissue>
    </source>
</reference>
<evidence type="ECO:0000256" key="3">
    <source>
        <dbReference type="ARBA" id="ARBA00023136"/>
    </source>
</evidence>
<dbReference type="GO" id="GO:0005802">
    <property type="term" value="C:trans-Golgi network"/>
    <property type="evidence" value="ECO:0007669"/>
    <property type="project" value="TreeGrafter"/>
</dbReference>
<feature type="domain" description="Tight junction-associated protein 1" evidence="6">
    <location>
        <begin position="282"/>
        <end position="495"/>
    </location>
</feature>
<keyword evidence="8" id="KW-1185">Reference proteome</keyword>
<feature type="region of interest" description="Disordered" evidence="5">
    <location>
        <begin position="368"/>
        <end position="433"/>
    </location>
</feature>
<dbReference type="GO" id="GO:0016020">
    <property type="term" value="C:membrane"/>
    <property type="evidence" value="ECO:0007669"/>
    <property type="project" value="UniProtKB-SubCell"/>
</dbReference>
<feature type="non-terminal residue" evidence="7">
    <location>
        <position position="1"/>
    </location>
</feature>
<name>A0A7K9DWL7_BARMA</name>
<feature type="coiled-coil region" evidence="4">
    <location>
        <begin position="50"/>
        <end position="180"/>
    </location>
</feature>
<evidence type="ECO:0000256" key="5">
    <source>
        <dbReference type="SAM" id="MobiDB-lite"/>
    </source>
</evidence>
<feature type="domain" description="Tight junction-associated protein 1" evidence="6">
    <location>
        <begin position="501"/>
        <end position="583"/>
    </location>
</feature>
<keyword evidence="4" id="KW-0175">Coiled coil</keyword>
<keyword evidence="3" id="KW-0472">Membrane</keyword>
<feature type="compositionally biased region" description="Basic residues" evidence="5">
    <location>
        <begin position="554"/>
        <end position="569"/>
    </location>
</feature>
<dbReference type="EMBL" id="VWZK01001980">
    <property type="protein sequence ID" value="NXG68979.1"/>
    <property type="molecule type" value="Genomic_DNA"/>
</dbReference>
<evidence type="ECO:0000313" key="8">
    <source>
        <dbReference type="Proteomes" id="UP000578343"/>
    </source>
</evidence>
<evidence type="ECO:0000313" key="7">
    <source>
        <dbReference type="EMBL" id="NXG68979.1"/>
    </source>
</evidence>
<feature type="region of interest" description="Disordered" evidence="5">
    <location>
        <begin position="278"/>
        <end position="334"/>
    </location>
</feature>
<dbReference type="OrthoDB" id="10068192at2759"/>
<feature type="non-terminal residue" evidence="7">
    <location>
        <position position="584"/>
    </location>
</feature>
<dbReference type="AlphaFoldDB" id="A0A7K9DWL7"/>
<gene>
    <name evidence="7" type="primary">Tjap1</name>
    <name evidence="7" type="ORF">BARMAR_R01587</name>
</gene>
<protein>
    <submittedName>
        <fullName evidence="7">TJAP1 protein</fullName>
    </submittedName>
</protein>
<evidence type="ECO:0000256" key="1">
    <source>
        <dbReference type="ARBA" id="ARBA00004170"/>
    </source>
</evidence>
<comment type="subcellular location">
    <subcellularLocation>
        <location evidence="1">Membrane</location>
        <topology evidence="1">Peripheral membrane protein</topology>
    </subcellularLocation>
</comment>
<feature type="compositionally biased region" description="Polar residues" evidence="5">
    <location>
        <begin position="293"/>
        <end position="306"/>
    </location>
</feature>
<dbReference type="InterPro" id="IPR043470">
    <property type="entry name" value="Tjap1_dom"/>
</dbReference>
<feature type="compositionally biased region" description="Low complexity" evidence="5">
    <location>
        <begin position="392"/>
        <end position="416"/>
    </location>
</feature>
<dbReference type="Pfam" id="PF15453">
    <property type="entry name" value="Pilt"/>
    <property type="match status" value="2"/>
</dbReference>
<proteinExistence type="predicted"/>
<evidence type="ECO:0000256" key="2">
    <source>
        <dbReference type="ARBA" id="ARBA00022553"/>
    </source>
</evidence>
<dbReference type="Proteomes" id="UP000578343">
    <property type="component" value="Unassembled WGS sequence"/>
</dbReference>
<dbReference type="InterPro" id="IPR043441">
    <property type="entry name" value="Tjap1/BEGAIN"/>
</dbReference>
<feature type="region of interest" description="Disordered" evidence="5">
    <location>
        <begin position="446"/>
        <end position="584"/>
    </location>
</feature>
<feature type="compositionally biased region" description="Polar residues" evidence="5">
    <location>
        <begin position="573"/>
        <end position="584"/>
    </location>
</feature>
<comment type="caution">
    <text evidence="7">The sequence shown here is derived from an EMBL/GenBank/DDBJ whole genome shotgun (WGS) entry which is preliminary data.</text>
</comment>
<evidence type="ECO:0000256" key="4">
    <source>
        <dbReference type="SAM" id="Coils"/>
    </source>
</evidence>